<gene>
    <name evidence="2" type="ORF">BFG52_14675</name>
</gene>
<evidence type="ECO:0000256" key="1">
    <source>
        <dbReference type="SAM" id="SignalP"/>
    </source>
</evidence>
<keyword evidence="1" id="KW-0732">Signal</keyword>
<keyword evidence="3" id="KW-1185">Reference proteome</keyword>
<organism evidence="2 3">
    <name type="scientific">Acinetobacter larvae</name>
    <dbReference type="NCBI Taxonomy" id="1789224"/>
    <lineage>
        <taxon>Bacteria</taxon>
        <taxon>Pseudomonadati</taxon>
        <taxon>Pseudomonadota</taxon>
        <taxon>Gammaproteobacteria</taxon>
        <taxon>Moraxellales</taxon>
        <taxon>Moraxellaceae</taxon>
        <taxon>Acinetobacter</taxon>
    </lineage>
</organism>
<feature type="chain" id="PRO_5008540063" evidence="1">
    <location>
        <begin position="20"/>
        <end position="249"/>
    </location>
</feature>
<protein>
    <submittedName>
        <fullName evidence="2">Uncharacterized protein</fullName>
    </submittedName>
</protein>
<accession>A0A1B2M4G9</accession>
<dbReference type="AlphaFoldDB" id="A0A1B2M4G9"/>
<evidence type="ECO:0000313" key="3">
    <source>
        <dbReference type="Proteomes" id="UP000093391"/>
    </source>
</evidence>
<dbReference type="Proteomes" id="UP000093391">
    <property type="component" value="Chromosome"/>
</dbReference>
<name>A0A1B2M4G9_9GAMM</name>
<dbReference type="EMBL" id="CP016895">
    <property type="protein sequence ID" value="AOA60023.1"/>
    <property type="molecule type" value="Genomic_DNA"/>
</dbReference>
<proteinExistence type="predicted"/>
<reference evidence="2 3" key="1">
    <citation type="submission" date="2016-08" db="EMBL/GenBank/DDBJ databases">
        <authorList>
            <person name="Seilhamer J.J."/>
        </authorList>
    </citation>
    <scope>NUCLEOTIDE SEQUENCE [LARGE SCALE GENOMIC DNA]</scope>
    <source>
        <strain evidence="2 3">BRTC-1</strain>
    </source>
</reference>
<sequence>MKRFALFPIALCFSPLLWANAFSETFQGATKVNLNLYLFAADVSGQIGQGNLQYDVDQPFKETLKNLDDSFMAHLDISKGQWGVYVDRQIVKTSQQQHVMQVPVALGTELNQSSYGVYYQAYRSPESTQKNRAKLVIEPTIGMHHTKADATLAVMQYQTDVSKSWDEFFWGSRFRYNFDSPWNLAGEFSVGTENTISAQGYVGYRIPVFKRDVNLRAGYRYFEQDYRSGNFHWDIKQHGPVIGINLPIF</sequence>
<dbReference type="KEGG" id="ala:BFG52_14675"/>
<feature type="signal peptide" evidence="1">
    <location>
        <begin position="1"/>
        <end position="19"/>
    </location>
</feature>
<evidence type="ECO:0000313" key="2">
    <source>
        <dbReference type="EMBL" id="AOA60023.1"/>
    </source>
</evidence>
<dbReference type="STRING" id="1789224.BFG52_14675"/>